<name>A0ACA9L215_9GLOM</name>
<reference evidence="1" key="1">
    <citation type="submission" date="2021-06" db="EMBL/GenBank/DDBJ databases">
        <authorList>
            <person name="Kallberg Y."/>
            <person name="Tangrot J."/>
            <person name="Rosling A."/>
        </authorList>
    </citation>
    <scope>NUCLEOTIDE SEQUENCE</scope>
    <source>
        <strain evidence="1">28 12/20/2015</strain>
    </source>
</reference>
<dbReference type="EMBL" id="CAJVPW010002446">
    <property type="protein sequence ID" value="CAG8506583.1"/>
    <property type="molecule type" value="Genomic_DNA"/>
</dbReference>
<evidence type="ECO:0000313" key="1">
    <source>
        <dbReference type="EMBL" id="CAG8506583.1"/>
    </source>
</evidence>
<organism evidence="1 2">
    <name type="scientific">Cetraspora pellucida</name>
    <dbReference type="NCBI Taxonomy" id="1433469"/>
    <lineage>
        <taxon>Eukaryota</taxon>
        <taxon>Fungi</taxon>
        <taxon>Fungi incertae sedis</taxon>
        <taxon>Mucoromycota</taxon>
        <taxon>Glomeromycotina</taxon>
        <taxon>Glomeromycetes</taxon>
        <taxon>Diversisporales</taxon>
        <taxon>Gigasporaceae</taxon>
        <taxon>Cetraspora</taxon>
    </lineage>
</organism>
<sequence>MSKDSRYYLKILEDGRDKEFNFYTFDSFTDIILIGTGGFGQVYRANYKDANMLVALKSYEVGSNLKEIVNEIKIQKTVDIHDNIIRFLGVTKQEGDNYLLVLQWASNGTLRDYLEKNFVEMNWKQKLQFAIQLSSAVNYLHSREIIHPDFGLSRWITTNSRCHYGVLRYVDPQAIINSQNYKLNKKSDVYSVGMLMWELSSGQIPFRSYDDKNIPGICLSGIREKVVEGTPIGYFEIYQQCWQNDPDLRPMMSQVFDKLKKINLNSPVSRITDSTVPFPCIDSRDIELCIGDFFTNIIEQNHNISLQYEDNILNSQATNLWNILVKLTNIGKDFTQISNEMYHKHSPRIIKEPSV</sequence>
<dbReference type="Proteomes" id="UP000789366">
    <property type="component" value="Unassembled WGS sequence"/>
</dbReference>
<proteinExistence type="predicted"/>
<keyword evidence="2" id="KW-1185">Reference proteome</keyword>
<comment type="caution">
    <text evidence="1">The sequence shown here is derived from an EMBL/GenBank/DDBJ whole genome shotgun (WGS) entry which is preliminary data.</text>
</comment>
<protein>
    <submittedName>
        <fullName evidence="1">3287_t:CDS:1</fullName>
    </submittedName>
</protein>
<accession>A0ACA9L215</accession>
<gene>
    <name evidence="1" type="ORF">SPELUC_LOCUS3272</name>
</gene>
<evidence type="ECO:0000313" key="2">
    <source>
        <dbReference type="Proteomes" id="UP000789366"/>
    </source>
</evidence>